<sequence>MTDPTPRPQSATAPLWVAAGWLALLLGAIGILMPVLPTTPFVLLAAFLFGKGSPRLRGWLLRHRVFGPIIADWEANGVIPVPVKWLACTMMGLAAGIALWARLPWPVLAFQAACLTGAAWYVLSRPSTPRG</sequence>
<feature type="transmembrane region" description="Helical" evidence="1">
    <location>
        <begin position="107"/>
        <end position="123"/>
    </location>
</feature>
<feature type="transmembrane region" description="Helical" evidence="1">
    <location>
        <begin position="20"/>
        <end position="49"/>
    </location>
</feature>
<evidence type="ECO:0000313" key="3">
    <source>
        <dbReference type="Proteomes" id="UP000237655"/>
    </source>
</evidence>
<evidence type="ECO:0000313" key="2">
    <source>
        <dbReference type="EMBL" id="AVO36657.1"/>
    </source>
</evidence>
<dbReference type="AlphaFoldDB" id="A0A2S0MLF9"/>
<dbReference type="PANTHER" id="PTHR35813:SF1">
    <property type="entry name" value="INNER MEMBRANE PROTEIN YBAN"/>
    <property type="match status" value="1"/>
</dbReference>
<reference evidence="3" key="1">
    <citation type="submission" date="2018-03" db="EMBL/GenBank/DDBJ databases">
        <title>Genomic analysis of the strain SH-1 isolated from shrimp intestine.</title>
        <authorList>
            <person name="Kim Y.-S."/>
            <person name="Kim S.-E."/>
            <person name="Kim K.-H."/>
        </authorList>
    </citation>
    <scope>NUCLEOTIDE SEQUENCE [LARGE SCALE GENOMIC DNA]</scope>
    <source>
        <strain evidence="3">SH-1</strain>
    </source>
</reference>
<dbReference type="EMBL" id="CP027665">
    <property type="protein sequence ID" value="AVO36657.1"/>
    <property type="molecule type" value="Genomic_DNA"/>
</dbReference>
<keyword evidence="1" id="KW-0472">Membrane</keyword>
<feature type="transmembrane region" description="Helical" evidence="1">
    <location>
        <begin position="83"/>
        <end position="101"/>
    </location>
</feature>
<dbReference type="PIRSF" id="PIRSF016789">
    <property type="entry name" value="DUF454"/>
    <property type="match status" value="1"/>
</dbReference>
<accession>A0A2S0MLF9</accession>
<gene>
    <name evidence="2" type="ORF">C6Y53_02405</name>
</gene>
<dbReference type="KEGG" id="thas:C6Y53_02405"/>
<dbReference type="RefSeq" id="WP_106470972.1">
    <property type="nucleotide sequence ID" value="NZ_CP027665.1"/>
</dbReference>
<proteinExistence type="predicted"/>
<dbReference type="GO" id="GO:0005886">
    <property type="term" value="C:plasma membrane"/>
    <property type="evidence" value="ECO:0007669"/>
    <property type="project" value="TreeGrafter"/>
</dbReference>
<keyword evidence="3" id="KW-1185">Reference proteome</keyword>
<organism evidence="2 3">
    <name type="scientific">Pukyongiella litopenaei</name>
    <dbReference type="NCBI Taxonomy" id="2605946"/>
    <lineage>
        <taxon>Bacteria</taxon>
        <taxon>Pseudomonadati</taxon>
        <taxon>Pseudomonadota</taxon>
        <taxon>Alphaproteobacteria</taxon>
        <taxon>Rhodobacterales</taxon>
        <taxon>Paracoccaceae</taxon>
        <taxon>Pukyongiella</taxon>
    </lineage>
</organism>
<protein>
    <submittedName>
        <fullName evidence="2">DUF454 domain-containing protein</fullName>
    </submittedName>
</protein>
<keyword evidence="1" id="KW-1133">Transmembrane helix</keyword>
<dbReference type="Pfam" id="PF04304">
    <property type="entry name" value="DUF454"/>
    <property type="match status" value="1"/>
</dbReference>
<name>A0A2S0MLF9_9RHOB</name>
<dbReference type="InterPro" id="IPR007401">
    <property type="entry name" value="DUF454"/>
</dbReference>
<dbReference type="PANTHER" id="PTHR35813">
    <property type="entry name" value="INNER MEMBRANE PROTEIN YBAN"/>
    <property type="match status" value="1"/>
</dbReference>
<dbReference type="Proteomes" id="UP000237655">
    <property type="component" value="Chromosome"/>
</dbReference>
<keyword evidence="1" id="KW-0812">Transmembrane</keyword>
<evidence type="ECO:0000256" key="1">
    <source>
        <dbReference type="SAM" id="Phobius"/>
    </source>
</evidence>